<dbReference type="Pfam" id="PF04183">
    <property type="entry name" value="IucA_IucC"/>
    <property type="match status" value="1"/>
</dbReference>
<dbReference type="Gene3D" id="1.10.510.40">
    <property type="match status" value="1"/>
</dbReference>
<keyword evidence="4" id="KW-1185">Reference proteome</keyword>
<reference evidence="3" key="1">
    <citation type="submission" date="2022-07" db="EMBL/GenBank/DDBJ databases">
        <title>Phylogenomic reconstructions and comparative analyses of Kickxellomycotina fungi.</title>
        <authorList>
            <person name="Reynolds N.K."/>
            <person name="Stajich J.E."/>
            <person name="Barry K."/>
            <person name="Grigoriev I.V."/>
            <person name="Crous P."/>
            <person name="Smith M.E."/>
        </authorList>
    </citation>
    <scope>NUCLEOTIDE SEQUENCE</scope>
    <source>
        <strain evidence="3">BCRC 34489</strain>
    </source>
</reference>
<feature type="domain" description="Aerobactin siderophore biosynthesis IucA/IucC-like C-terminal" evidence="2">
    <location>
        <begin position="415"/>
        <end position="523"/>
    </location>
</feature>
<evidence type="ECO:0000259" key="1">
    <source>
        <dbReference type="Pfam" id="PF04183"/>
    </source>
</evidence>
<sequence length="610" mass="67544">MDASLDTSALRNAQTGHDSLLKQAKRLQTYVLARASSPYSVSTTSAAGRVKRAVFATLSRLLTCLVNERIVSAYYVENGNSVASSYLAFVPSNTTAIDTPSQIMEIVGGWNSYEADKIRAICAELDSSVENQISAYKNHRPDPDILASTATEWEQSIIEGHATHPMYRARYAIPPLGPISPEADLFQPRLGFVAVPRDKLRVEGSFEDILLPLYSSADYDIHLDTGETRDSRGNESGSAYILDYVNRSEQVVMPVHPLHVPAVLKLFPFARQLPFSVSAEAQASLRTVCPEALAPFGYNLKLPLGIKVSSALRTISPWSTFVGPRITEVIPEILQKAPVPDALLIAGEPASAVSNDADFDVAKYLSCVIRNDPEYICRARGERVILAAALTGYSDSGISVVVKQWKLDTYEKRLDFLQNYTDKLFDAFLHPIVNHGFAFESHPQNSLLRIDAATGDIKGFIVRDFGGVKIHRETFARSTGKTIDMLPDSCTDAEVIYEVYDLAYHTLVQCQLHRLVRALDLHYCGSGWAVVRQSFERRVPETHPLRLAWYQATFDLKCFITMKLDGLYRDYIYKKVPNVLFYAGEERGVVYPPSIAANAVANVSTAGDLS</sequence>
<feature type="domain" description="Aerobactin siderophore biosynthesis IucA/IucC N-terminal" evidence="1">
    <location>
        <begin position="151"/>
        <end position="391"/>
    </location>
</feature>
<protein>
    <submittedName>
        <fullName evidence="3">Uncharacterized protein</fullName>
    </submittedName>
</protein>
<dbReference type="EMBL" id="JANBUM010000171">
    <property type="protein sequence ID" value="KAJ2782583.1"/>
    <property type="molecule type" value="Genomic_DNA"/>
</dbReference>
<dbReference type="Pfam" id="PF06276">
    <property type="entry name" value="FhuF"/>
    <property type="match status" value="1"/>
</dbReference>
<evidence type="ECO:0000313" key="4">
    <source>
        <dbReference type="Proteomes" id="UP001140172"/>
    </source>
</evidence>
<dbReference type="InterPro" id="IPR007310">
    <property type="entry name" value="Aerobactin_biosyn_IucA/IucC_N"/>
</dbReference>
<proteinExistence type="predicted"/>
<evidence type="ECO:0000313" key="3">
    <source>
        <dbReference type="EMBL" id="KAJ2782583.1"/>
    </source>
</evidence>
<dbReference type="GO" id="GO:0016881">
    <property type="term" value="F:acid-amino acid ligase activity"/>
    <property type="evidence" value="ECO:0007669"/>
    <property type="project" value="UniProtKB-ARBA"/>
</dbReference>
<dbReference type="GO" id="GO:0019290">
    <property type="term" value="P:siderophore biosynthetic process"/>
    <property type="evidence" value="ECO:0007669"/>
    <property type="project" value="InterPro"/>
</dbReference>
<gene>
    <name evidence="3" type="ORF">GGI15_002865</name>
</gene>
<organism evidence="3 4">
    <name type="scientific">Coemansia interrupta</name>
    <dbReference type="NCBI Taxonomy" id="1126814"/>
    <lineage>
        <taxon>Eukaryota</taxon>
        <taxon>Fungi</taxon>
        <taxon>Fungi incertae sedis</taxon>
        <taxon>Zoopagomycota</taxon>
        <taxon>Kickxellomycotina</taxon>
        <taxon>Kickxellomycetes</taxon>
        <taxon>Kickxellales</taxon>
        <taxon>Kickxellaceae</taxon>
        <taxon>Coemansia</taxon>
    </lineage>
</organism>
<dbReference type="PANTHER" id="PTHR34384:SF5">
    <property type="entry name" value="L-2,3-DIAMINOPROPANOATE--CITRATE LIGASE"/>
    <property type="match status" value="1"/>
</dbReference>
<evidence type="ECO:0000259" key="2">
    <source>
        <dbReference type="Pfam" id="PF06276"/>
    </source>
</evidence>
<dbReference type="OrthoDB" id="2117718at2759"/>
<comment type="caution">
    <text evidence="3">The sequence shown here is derived from an EMBL/GenBank/DDBJ whole genome shotgun (WGS) entry which is preliminary data.</text>
</comment>
<dbReference type="Proteomes" id="UP001140172">
    <property type="component" value="Unassembled WGS sequence"/>
</dbReference>
<dbReference type="PANTHER" id="PTHR34384">
    <property type="entry name" value="L-2,3-DIAMINOPROPANOATE--CITRATE LIGASE"/>
    <property type="match status" value="1"/>
</dbReference>
<name>A0A9W8LI35_9FUNG</name>
<dbReference type="InterPro" id="IPR037455">
    <property type="entry name" value="LucA/IucC-like"/>
</dbReference>
<dbReference type="AlphaFoldDB" id="A0A9W8LI35"/>
<accession>A0A9W8LI35</accession>
<dbReference type="InterPro" id="IPR022770">
    <property type="entry name" value="IucA/IucC-like_C"/>
</dbReference>